<feature type="region of interest" description="Disordered" evidence="1">
    <location>
        <begin position="1"/>
        <end position="24"/>
    </location>
</feature>
<name>A0A9W9R1L3_PENBR</name>
<protein>
    <recommendedName>
        <fullName evidence="4">AB hydrolase-1 domain-containing protein</fullName>
    </recommendedName>
</protein>
<feature type="region of interest" description="Disordered" evidence="1">
    <location>
        <begin position="363"/>
        <end position="434"/>
    </location>
</feature>
<reference evidence="2" key="2">
    <citation type="journal article" date="2023" name="IMA Fungus">
        <title>Comparative genomic study of the Penicillium genus elucidates a diverse pangenome and 15 lateral gene transfer events.</title>
        <authorList>
            <person name="Petersen C."/>
            <person name="Sorensen T."/>
            <person name="Nielsen M.R."/>
            <person name="Sondergaard T.E."/>
            <person name="Sorensen J.L."/>
            <person name="Fitzpatrick D.A."/>
            <person name="Frisvad J.C."/>
            <person name="Nielsen K.L."/>
        </authorList>
    </citation>
    <scope>NUCLEOTIDE SEQUENCE</scope>
    <source>
        <strain evidence="2">IBT 35673</strain>
    </source>
</reference>
<dbReference type="EMBL" id="JAPZBQ010000001">
    <property type="protein sequence ID" value="KAJ5352067.1"/>
    <property type="molecule type" value="Genomic_DNA"/>
</dbReference>
<dbReference type="GO" id="GO:0072330">
    <property type="term" value="P:monocarboxylic acid biosynthetic process"/>
    <property type="evidence" value="ECO:0007669"/>
    <property type="project" value="UniProtKB-ARBA"/>
</dbReference>
<feature type="compositionally biased region" description="Polar residues" evidence="1">
    <location>
        <begin position="319"/>
        <end position="330"/>
    </location>
</feature>
<dbReference type="PANTHER" id="PTHR47842">
    <property type="entry name" value="EXPRESSED PROTEIN"/>
    <property type="match status" value="1"/>
</dbReference>
<dbReference type="GO" id="GO:0017000">
    <property type="term" value="P:antibiotic biosynthetic process"/>
    <property type="evidence" value="ECO:0007669"/>
    <property type="project" value="UniProtKB-ARBA"/>
</dbReference>
<feature type="compositionally biased region" description="Basic and acidic residues" evidence="1">
    <location>
        <begin position="298"/>
        <end position="314"/>
    </location>
</feature>
<dbReference type="Gene3D" id="3.40.50.1820">
    <property type="entry name" value="alpha/beta hydrolase"/>
    <property type="match status" value="1"/>
</dbReference>
<feature type="compositionally biased region" description="Basic residues" evidence="1">
    <location>
        <begin position="276"/>
        <end position="285"/>
    </location>
</feature>
<evidence type="ECO:0000256" key="1">
    <source>
        <dbReference type="SAM" id="MobiDB-lite"/>
    </source>
</evidence>
<dbReference type="InterPro" id="IPR029058">
    <property type="entry name" value="AB_hydrolase_fold"/>
</dbReference>
<dbReference type="AlphaFoldDB" id="A0A9W9R1L3"/>
<feature type="compositionally biased region" description="Polar residues" evidence="1">
    <location>
        <begin position="390"/>
        <end position="401"/>
    </location>
</feature>
<feature type="region of interest" description="Disordered" evidence="1">
    <location>
        <begin position="269"/>
        <end position="350"/>
    </location>
</feature>
<dbReference type="Proteomes" id="UP001147695">
    <property type="component" value="Unassembled WGS sequence"/>
</dbReference>
<comment type="caution">
    <text evidence="2">The sequence shown here is derived from an EMBL/GenBank/DDBJ whole genome shotgun (WGS) entry which is preliminary data.</text>
</comment>
<reference evidence="2" key="1">
    <citation type="submission" date="2022-12" db="EMBL/GenBank/DDBJ databases">
        <authorList>
            <person name="Petersen C."/>
        </authorList>
    </citation>
    <scope>NUCLEOTIDE SEQUENCE</scope>
    <source>
        <strain evidence="2">IBT 35673</strain>
    </source>
</reference>
<proteinExistence type="predicted"/>
<dbReference type="PANTHER" id="PTHR47842:SF3">
    <property type="entry name" value="DUF676 DOMAIN-CONTAINING PROTEIN"/>
    <property type="match status" value="1"/>
</dbReference>
<gene>
    <name evidence="2" type="ORF">N7452_001041</name>
</gene>
<sequence length="510" mass="56890">MEGNIRDCADHSQSSLSLSRHDVPQEQDPRRRLLLIYIHGFMGSEASFHDLPAHVHDLLTASLAESHVVYTRMYPRYKSQGEIQTAVNQFSTWLSPHEADDLDVILLGHSLGGILAADVARLERDGHAKHRILGVVGFDVPFLGIHPRVVPTGTMGSMPKKAPATEELAGAQESLGMETPFKPATSNPNFDPPFMNDVRLVERGFLKGIMHFVNKNENNLTRSIIDRVVSPLKFAGCVNNYSELRRRYRHLMDLEAAESSPERVRFVNYYTASTGHPKKEKKKKPPKEPKEKKKSKKSKDLTHLEEGGETKESEGSTENPEVTSRTQNPEKASPDEPGVSADSNQSDITPSLDKLCLEDSLQDQSLKPISSHTSHTSVETEKANDARPIPTQSESTDTIHSSPGGPRDTQSLSESVSITESASITPSEASDPSKQQLRKFILLPSHHWKYNDNSHWVPILMENMDEVEAHQSMFIPHGANYDHLIGDSVALIEQWIENDLSRRALQECLD</sequence>
<feature type="compositionally biased region" description="Polar residues" evidence="1">
    <location>
        <begin position="408"/>
        <end position="434"/>
    </location>
</feature>
<organism evidence="2 3">
    <name type="scientific">Penicillium brevicompactum</name>
    <dbReference type="NCBI Taxonomy" id="5074"/>
    <lineage>
        <taxon>Eukaryota</taxon>
        <taxon>Fungi</taxon>
        <taxon>Dikarya</taxon>
        <taxon>Ascomycota</taxon>
        <taxon>Pezizomycotina</taxon>
        <taxon>Eurotiomycetes</taxon>
        <taxon>Eurotiomycetidae</taxon>
        <taxon>Eurotiales</taxon>
        <taxon>Aspergillaceae</taxon>
        <taxon>Penicillium</taxon>
    </lineage>
</organism>
<dbReference type="SUPFAM" id="SSF53474">
    <property type="entry name" value="alpha/beta-Hydrolases"/>
    <property type="match status" value="1"/>
</dbReference>
<feature type="compositionally biased region" description="Basic and acidic residues" evidence="1">
    <location>
        <begin position="1"/>
        <end position="10"/>
    </location>
</feature>
<evidence type="ECO:0008006" key="4">
    <source>
        <dbReference type="Google" id="ProtNLM"/>
    </source>
</evidence>
<evidence type="ECO:0000313" key="3">
    <source>
        <dbReference type="Proteomes" id="UP001147695"/>
    </source>
</evidence>
<accession>A0A9W9R1L3</accession>
<evidence type="ECO:0000313" key="2">
    <source>
        <dbReference type="EMBL" id="KAJ5352067.1"/>
    </source>
</evidence>